<dbReference type="PANTHER" id="PTHR43775">
    <property type="entry name" value="FATTY ACID SYNTHASE"/>
    <property type="match status" value="1"/>
</dbReference>
<protein>
    <submittedName>
        <fullName evidence="7">VatU</fullName>
    </submittedName>
</protein>
<dbReference type="PROSITE" id="PS00606">
    <property type="entry name" value="KS3_1"/>
    <property type="match status" value="1"/>
</dbReference>
<feature type="domain" description="Ketosynthase family 3 (KS3)" evidence="6">
    <location>
        <begin position="35"/>
        <end position="461"/>
    </location>
</feature>
<dbReference type="GO" id="GO:0005886">
    <property type="term" value="C:plasma membrane"/>
    <property type="evidence" value="ECO:0007669"/>
    <property type="project" value="TreeGrafter"/>
</dbReference>
<dbReference type="EMBL" id="MK618714">
    <property type="protein sequence ID" value="QCP68970.1"/>
    <property type="molecule type" value="Genomic_DNA"/>
</dbReference>
<evidence type="ECO:0000256" key="3">
    <source>
        <dbReference type="ARBA" id="ARBA00022679"/>
    </source>
</evidence>
<dbReference type="CDD" id="cd00833">
    <property type="entry name" value="PKS"/>
    <property type="match status" value="1"/>
</dbReference>
<dbReference type="GO" id="GO:0005737">
    <property type="term" value="C:cytoplasm"/>
    <property type="evidence" value="ECO:0007669"/>
    <property type="project" value="TreeGrafter"/>
</dbReference>
<dbReference type="Gene3D" id="1.10.1200.10">
    <property type="entry name" value="ACP-like"/>
    <property type="match status" value="1"/>
</dbReference>
<evidence type="ECO:0000259" key="6">
    <source>
        <dbReference type="PROSITE" id="PS52004"/>
    </source>
</evidence>
<dbReference type="SUPFAM" id="SSF52151">
    <property type="entry name" value="FabD/lysophospholipase-like"/>
    <property type="match status" value="1"/>
</dbReference>
<proteinExistence type="predicted"/>
<dbReference type="Pfam" id="PF00550">
    <property type="entry name" value="PP-binding"/>
    <property type="match status" value="1"/>
</dbReference>
<dbReference type="GO" id="GO:0071770">
    <property type="term" value="P:DIM/DIP cell wall layer assembly"/>
    <property type="evidence" value="ECO:0007669"/>
    <property type="project" value="TreeGrafter"/>
</dbReference>
<dbReference type="Gene3D" id="3.40.366.10">
    <property type="entry name" value="Malonyl-Coenzyme A Acyl Carrier Protein, domain 2"/>
    <property type="match status" value="1"/>
</dbReference>
<evidence type="ECO:0000256" key="2">
    <source>
        <dbReference type="ARBA" id="ARBA00022553"/>
    </source>
</evidence>
<dbReference type="Gene3D" id="3.30.70.3290">
    <property type="match status" value="1"/>
</dbReference>
<dbReference type="Gene3D" id="3.40.50.720">
    <property type="entry name" value="NAD(P)-binding Rossmann-like Domain"/>
    <property type="match status" value="1"/>
</dbReference>
<dbReference type="PROSITE" id="PS52004">
    <property type="entry name" value="KS3_2"/>
    <property type="match status" value="1"/>
</dbReference>
<dbReference type="InterPro" id="IPR014031">
    <property type="entry name" value="Ketoacyl_synth_C"/>
</dbReference>
<keyword evidence="3" id="KW-0808">Transferase</keyword>
<dbReference type="Pfam" id="PF21394">
    <property type="entry name" value="Beta-ketacyl_N"/>
    <property type="match status" value="1"/>
</dbReference>
<dbReference type="InterPro" id="IPR001227">
    <property type="entry name" value="Ac_transferase_dom_sf"/>
</dbReference>
<dbReference type="Pfam" id="PF08659">
    <property type="entry name" value="KR"/>
    <property type="match status" value="1"/>
</dbReference>
<dbReference type="InterPro" id="IPR050091">
    <property type="entry name" value="PKS_NRPS_Biosynth_Enz"/>
</dbReference>
<dbReference type="SMART" id="SM00828">
    <property type="entry name" value="PKS_MT"/>
    <property type="match status" value="1"/>
</dbReference>
<dbReference type="SMART" id="SM00827">
    <property type="entry name" value="PKS_AT"/>
    <property type="match status" value="1"/>
</dbReference>
<dbReference type="Pfam" id="PF22621">
    <property type="entry name" value="CurL-like_PKS_C"/>
    <property type="match status" value="1"/>
</dbReference>
<evidence type="ECO:0000259" key="5">
    <source>
        <dbReference type="PROSITE" id="PS50075"/>
    </source>
</evidence>
<dbReference type="InterPro" id="IPR018201">
    <property type="entry name" value="Ketoacyl_synth_AS"/>
</dbReference>
<dbReference type="GO" id="GO:0006633">
    <property type="term" value="P:fatty acid biosynthetic process"/>
    <property type="evidence" value="ECO:0007669"/>
    <property type="project" value="InterPro"/>
</dbReference>
<dbReference type="InterPro" id="IPR049490">
    <property type="entry name" value="C883_1060-like_KR_N"/>
</dbReference>
<evidence type="ECO:0000313" key="7">
    <source>
        <dbReference type="EMBL" id="QCP68970.1"/>
    </source>
</evidence>
<evidence type="ECO:0000256" key="1">
    <source>
        <dbReference type="ARBA" id="ARBA00022450"/>
    </source>
</evidence>
<dbReference type="CDD" id="cd02440">
    <property type="entry name" value="AdoMet_MTases"/>
    <property type="match status" value="1"/>
</dbReference>
<dbReference type="GO" id="GO:0004312">
    <property type="term" value="F:fatty acid synthase activity"/>
    <property type="evidence" value="ECO:0007669"/>
    <property type="project" value="TreeGrafter"/>
</dbReference>
<dbReference type="GO" id="GO:0031177">
    <property type="term" value="F:phosphopantetheine binding"/>
    <property type="evidence" value="ECO:0007669"/>
    <property type="project" value="InterPro"/>
</dbReference>
<dbReference type="SMART" id="SM00822">
    <property type="entry name" value="PKS_KR"/>
    <property type="match status" value="1"/>
</dbReference>
<dbReference type="InterPro" id="IPR014043">
    <property type="entry name" value="Acyl_transferase_dom"/>
</dbReference>
<dbReference type="InterPro" id="IPR009081">
    <property type="entry name" value="PP-bd_ACP"/>
</dbReference>
<dbReference type="InterPro" id="IPR020803">
    <property type="entry name" value="MeTfrase_dom"/>
</dbReference>
<dbReference type="SUPFAM" id="SSF53901">
    <property type="entry name" value="Thiolase-like"/>
    <property type="match status" value="1"/>
</dbReference>
<dbReference type="InterPro" id="IPR036291">
    <property type="entry name" value="NAD(P)-bd_dom_sf"/>
</dbReference>
<dbReference type="SUPFAM" id="SSF55048">
    <property type="entry name" value="Probable ACP-binding domain of malonyl-CoA ACP transacylase"/>
    <property type="match status" value="1"/>
</dbReference>
<dbReference type="SUPFAM" id="SSF47336">
    <property type="entry name" value="ACP-like"/>
    <property type="match status" value="1"/>
</dbReference>
<dbReference type="SUPFAM" id="SSF53335">
    <property type="entry name" value="S-adenosyl-L-methionine-dependent methyltransferases"/>
    <property type="match status" value="1"/>
</dbReference>
<dbReference type="Pfam" id="PF02801">
    <property type="entry name" value="Ketoacyl-synt_C"/>
    <property type="match status" value="1"/>
</dbReference>
<dbReference type="InterPro" id="IPR029063">
    <property type="entry name" value="SAM-dependent_MTases_sf"/>
</dbReference>
<dbReference type="InterPro" id="IPR013217">
    <property type="entry name" value="Methyltransf_12"/>
</dbReference>
<keyword evidence="2" id="KW-0597">Phosphoprotein</keyword>
<evidence type="ECO:0000256" key="4">
    <source>
        <dbReference type="ARBA" id="ARBA00023268"/>
    </source>
</evidence>
<dbReference type="CDD" id="cd08955">
    <property type="entry name" value="KR_2_FAS_SDR_x"/>
    <property type="match status" value="1"/>
</dbReference>
<dbReference type="PROSITE" id="PS50075">
    <property type="entry name" value="CARRIER"/>
    <property type="match status" value="1"/>
</dbReference>
<feature type="domain" description="Carrier" evidence="5">
    <location>
        <begin position="1821"/>
        <end position="1896"/>
    </location>
</feature>
<dbReference type="InterPro" id="IPR020806">
    <property type="entry name" value="PKS_PP-bd"/>
</dbReference>
<dbReference type="InterPro" id="IPR057326">
    <property type="entry name" value="KR_dom"/>
</dbReference>
<sequence length="1950" mass="215958">MELNSPKKQLSNEQLLLLKIEQATAKLQEIKTAATEPIAIIGMGCRFPGGASTPEAFWDILQNGVDAITEVPKDRWHLDDYYNPDPDTPGKMYSRHGGFIDQIQEFDANFFAISPKETIHLDPQQRLLLEVSWEALENSGKNPQQLKGSQTGVFIGICGNDYTQRIFSQGSEKFDAYAATGNTHGTASGRISYTLGLIGPNLALNTACSSSLVTIHLACSSLRNQECNMALAGGVNLLISPEVSISFSKARMLSVDGRCKTFDISANGFVRGEGCGIVVLKRLSDALADQDNILAVIRGSAINQDGDTSGLTVPNGPSQQSVIRQALTNGGVQPANVSYIEAHGTGTSLGDPIEVEAIGTVFGKTHSQEKPLVIGSVKTNIGHLEGAAGIAGLMKLVLQLQHQQIAPSLHFNQPNPYINWSQLPVKISTKLTPWQTNGKTRIAGVSSFGFSGTNAHIILEEAPVKFKIQDELERSLHLLTLSAKTETALSELASSYHNYLKTHPELKVADICHTANTGRAQFNHRLAVVAQNQQDLVEKLRQQEQGEEVAGIFSAELLNNTTAPKIAFLFTGQGSQYVNMGRQLYQQAPTFREAINQCEQILSTVETFQDKSLRDILYPGDDSSGSSLLDQTAYTQPVLFAIEYALFKLWQSWGIKPDVVMGHSVGEYVAATVAGVFSLEDGLKLIAVRGSLMQKLPAGGEMVSVMASKSKVLETLNAMSLEEKVAIAAINGLQSIVISGDSEAVRAIATNLESEGIKSKQLQVSHAFHSPLMEPMLAEFEAVANQLTYNQPRIPLISNITGTRADKSIATAKYWVNHVCQPVRFADSMKTLYQEGYELFLEIGSKPILLGMGRQCLPEEVGAWLPSLRPGVDEWQQMLWSLGDLYVQGAKVDWLGFDQDYSREKVALPTYPFQREMYWIDTPENQHKKFTTESGSSPIVDLLNQGNTESLTKELYLAAQLTEDEEKLLPKLLNTLVNRHQSYIQFKGNVVYDYYNSATKFTKEQFKVADNSNKVNSLRFLTFGIFTEIIPNFSWMNFLASTNQEEFSQVALDSQKELRELCFLEVDFLNRHKVLDFGCGYGSDLITLAQTYPHLQLNGYTISSEQAKFATDQVSTYQLQDRIQVFNRDSSKDEFPDSYDLIFGFEVAHHIENKNDLFWNISNHLREEGLLVLADFIASGNSDINHDETSSYFITKQHWIEQLSEKHLQLISAIDVSLEIANFLYDPEFDEIIDDAYQKNNDEHLRSAMQSYNQLGKLLKKGLASYVLLTAKKQKNQPKEKICHSNQEILSKLLSYSEVAVKQWIYELKWKPSKDINQESILLTHQNAPGTWLLFVDSDFTGQELATILEGHNKHCLLIYPGHNYQKLDQQHYQVNPTNPQEFEQLLQELLTAPVKLEGIVHLWNLNTSTEDLESAQELGCGSVLHLVQGLASNPEYPVALWLVTQGTQSVEQNSHMSQVQQVPVWGLGRVIAVEHPELQCRCVDLDPTSGSSEALQTLAKELLHPDTEDQIAIRRGVRHVARLVRRLDNSNLEQQQQVTLKPEGCYLITGGLGALGLELAQWMVQQGAKHLVLTGRSAPSEKAVQIIKQLEQTEAEISVLLGDISQKQDVAGILDQIQESLPPLKGVIHAAGVLDDGVLQQMSWERFTKVMAPKVQGTWYLHQLTQDLHLDFFVCFSSMASLLGSPGQGNYAAANAFMDGIAHYRRGIGLPGLTINWGAWGQGGMAARMTSQNQNRLQNTGISSIAPEKGLQLLGQLLSQSVSQVGVFPVNWSQFFAQLSDGVQIPLFLEAFASTKLAKNPKNEEFLGELAAATESECNQLMIDYLQVKVGKLLGFSKSQLPDEQLGFFDMGMDSLMAVELRNVLSSSLGCSITAATLFDASTIQDLAKYLINALFPEDTSIKIKSGNSKNTQRLNIVDSEWETQSESEIEEAIAQQLEEIDTILNEGN</sequence>
<dbReference type="Pfam" id="PF00698">
    <property type="entry name" value="Acyl_transf_1"/>
    <property type="match status" value="1"/>
</dbReference>
<dbReference type="GO" id="GO:0004315">
    <property type="term" value="F:3-oxoacyl-[acyl-carrier-protein] synthase activity"/>
    <property type="evidence" value="ECO:0007669"/>
    <property type="project" value="InterPro"/>
</dbReference>
<reference evidence="7" key="1">
    <citation type="journal article" date="2019" name="Angew. Chem. Int. Ed. Engl.">
        <title>Nature's Combinatorial Biosynthesis Produces Vatiamides A-F.</title>
        <authorList>
            <person name="Moss N.A."/>
            <person name="Seiler G."/>
            <person name="Leao T.F."/>
            <person name="Castro-Falcon G."/>
            <person name="Gerwick L."/>
            <person name="Hughes C.C."/>
            <person name="Gerwick W.H."/>
        </authorList>
    </citation>
    <scope>NUCLEOTIDE SEQUENCE</scope>
    <source>
        <strain evidence="7">ASI16Jul14-2</strain>
    </source>
</reference>
<name>A0A4P8JD96_9CYAN</name>
<dbReference type="FunFam" id="3.40.47.10:FF:000019">
    <property type="entry name" value="Polyketide synthase type I"/>
    <property type="match status" value="1"/>
</dbReference>
<dbReference type="InterPro" id="IPR016035">
    <property type="entry name" value="Acyl_Trfase/lysoPLipase"/>
</dbReference>
<dbReference type="SMART" id="SM01294">
    <property type="entry name" value="PKS_PP_betabranch"/>
    <property type="match status" value="1"/>
</dbReference>
<dbReference type="PANTHER" id="PTHR43775:SF37">
    <property type="entry name" value="SI:DKEY-61P9.11"/>
    <property type="match status" value="1"/>
</dbReference>
<dbReference type="InterPro" id="IPR016039">
    <property type="entry name" value="Thiolase-like"/>
</dbReference>
<dbReference type="InterPro" id="IPR016036">
    <property type="entry name" value="Malonyl_transacylase_ACP-bd"/>
</dbReference>
<dbReference type="InterPro" id="IPR020841">
    <property type="entry name" value="PKS_Beta-ketoAc_synthase_dom"/>
</dbReference>
<dbReference type="Pfam" id="PF00109">
    <property type="entry name" value="ketoacyl-synt"/>
    <property type="match status" value="1"/>
</dbReference>
<dbReference type="Pfam" id="PF08242">
    <property type="entry name" value="Methyltransf_12"/>
    <property type="match status" value="1"/>
</dbReference>
<dbReference type="SUPFAM" id="SSF51735">
    <property type="entry name" value="NAD(P)-binding Rossmann-fold domains"/>
    <property type="match status" value="2"/>
</dbReference>
<dbReference type="SMART" id="SM00825">
    <property type="entry name" value="PKS_KS"/>
    <property type="match status" value="1"/>
</dbReference>
<dbReference type="InterPro" id="IPR014030">
    <property type="entry name" value="Ketoacyl_synth_N"/>
</dbReference>
<organism evidence="7">
    <name type="scientific">Moorena producens ASI16Jul14-2</name>
    <dbReference type="NCBI Taxonomy" id="2546228"/>
    <lineage>
        <taxon>Bacteria</taxon>
        <taxon>Bacillati</taxon>
        <taxon>Cyanobacteriota</taxon>
        <taxon>Cyanophyceae</taxon>
        <taxon>Coleofasciculales</taxon>
        <taxon>Coleofasciculaceae</taxon>
        <taxon>Moorena</taxon>
    </lineage>
</organism>
<dbReference type="InterPro" id="IPR036736">
    <property type="entry name" value="ACP-like_sf"/>
</dbReference>
<dbReference type="SMART" id="SM00823">
    <property type="entry name" value="PKS_PP"/>
    <property type="match status" value="1"/>
</dbReference>
<dbReference type="FunFam" id="3.40.366.10:FF:000002">
    <property type="entry name" value="Probable polyketide synthase 2"/>
    <property type="match status" value="1"/>
</dbReference>
<dbReference type="Gene3D" id="3.40.47.10">
    <property type="match status" value="1"/>
</dbReference>
<keyword evidence="1" id="KW-0596">Phosphopantetheine</keyword>
<keyword evidence="4" id="KW-0511">Multifunctional enzyme</keyword>
<dbReference type="InterPro" id="IPR013968">
    <property type="entry name" value="PKS_KR"/>
</dbReference>
<dbReference type="Gene3D" id="3.40.50.150">
    <property type="entry name" value="Vaccinia Virus protein VP39"/>
    <property type="match status" value="1"/>
</dbReference>
<accession>A0A4P8JD96</accession>